<reference evidence="9" key="1">
    <citation type="submission" date="2015-12" db="EMBL/GenBank/DDBJ databases">
        <title>De novo transcriptome assembly of four potential Pierce s Disease insect vectors from Arizona vineyards.</title>
        <authorList>
            <person name="Tassone E.E."/>
        </authorList>
    </citation>
    <scope>NUCLEOTIDE SEQUENCE</scope>
</reference>
<dbReference type="PROSITE" id="PS51450">
    <property type="entry name" value="LRR"/>
    <property type="match status" value="2"/>
</dbReference>
<feature type="signal peptide" evidence="6">
    <location>
        <begin position="1"/>
        <end position="16"/>
    </location>
</feature>
<dbReference type="EMBL" id="GEDC01004043">
    <property type="protein sequence ID" value="JAS33255.1"/>
    <property type="molecule type" value="Transcribed_RNA"/>
</dbReference>
<evidence type="ECO:0000256" key="5">
    <source>
        <dbReference type="SAM" id="Phobius"/>
    </source>
</evidence>
<dbReference type="InterPro" id="IPR000483">
    <property type="entry name" value="Cys-rich_flank_reg_C"/>
</dbReference>
<organism evidence="9">
    <name type="scientific">Clastoptera arizonana</name>
    <name type="common">Arizona spittle bug</name>
    <dbReference type="NCBI Taxonomy" id="38151"/>
    <lineage>
        <taxon>Eukaryota</taxon>
        <taxon>Metazoa</taxon>
        <taxon>Ecdysozoa</taxon>
        <taxon>Arthropoda</taxon>
        <taxon>Hexapoda</taxon>
        <taxon>Insecta</taxon>
        <taxon>Pterygota</taxon>
        <taxon>Neoptera</taxon>
        <taxon>Paraneoptera</taxon>
        <taxon>Hemiptera</taxon>
        <taxon>Auchenorrhyncha</taxon>
        <taxon>Cercopoidea</taxon>
        <taxon>Clastopteridae</taxon>
        <taxon>Clastoptera</taxon>
    </lineage>
</organism>
<dbReference type="Gene3D" id="2.60.40.10">
    <property type="entry name" value="Immunoglobulins"/>
    <property type="match status" value="1"/>
</dbReference>
<dbReference type="InterPro" id="IPR050541">
    <property type="entry name" value="LRR_TM_domain-containing"/>
</dbReference>
<keyword evidence="1" id="KW-0433">Leucine-rich repeat</keyword>
<dbReference type="InterPro" id="IPR036179">
    <property type="entry name" value="Ig-like_dom_sf"/>
</dbReference>
<dbReference type="Pfam" id="PF13927">
    <property type="entry name" value="Ig_3"/>
    <property type="match status" value="1"/>
</dbReference>
<dbReference type="PANTHER" id="PTHR24369">
    <property type="entry name" value="ANTIGEN BSP, PUTATIVE-RELATED"/>
    <property type="match status" value="1"/>
</dbReference>
<dbReference type="PANTHER" id="PTHR24369:SF210">
    <property type="entry name" value="CHAOPTIN-RELATED"/>
    <property type="match status" value="1"/>
</dbReference>
<evidence type="ECO:0000256" key="2">
    <source>
        <dbReference type="ARBA" id="ARBA00022729"/>
    </source>
</evidence>
<dbReference type="InterPro" id="IPR013783">
    <property type="entry name" value="Ig-like_fold"/>
</dbReference>
<dbReference type="InterPro" id="IPR001611">
    <property type="entry name" value="Leu-rich_rpt"/>
</dbReference>
<sequence length="533" mass="60327">MLFCAVVFLLISVSYSCPSSCVCRWKGGKQTVECVDKGLITIPDGMDHGTQVLDFTGNNLHELSRERFLRVGIVNLQKVYLSKCGISQIDGRAFSGLNNLVELDLSENIITEVPTETFYDFRSLMRLTMNKNSMRCLKRSSFEPLTHLTHLELSNCRIETVEDQAFKGLDKLEFLKLDHNFLRNIQGYNTLPEKLQRIDLTNNPWTCDCKMVDLWERLKVFKESEVKCTSPARLRGLDVTSVDREDLACLPKITPSALFLEVAEGKNISLSCKVTAKPEATITWSFQGAALTNDSIVTRGIHFYYFFQNSTDEKTSELFLLNTDMRYNGTFTCAAENFAGKSLSNYTVRISSKEALREESPYDNVVVIIIFTSSLSVTILLSVIVLATRITKSLRTNKSQNKMKSKCEKVSSVVLDETVLPSNAQTHTEHNPDLLNNTRDSSVTLRYDLPILSPNGLYQTLPRPLKMNAANPKNRCARELEFLSKSCEYFAPINLRYTAEGYPVQCPVNYNQVYYVPESLDEGYEGETTKDEI</sequence>
<dbReference type="SMART" id="SM00409">
    <property type="entry name" value="IG"/>
    <property type="match status" value="1"/>
</dbReference>
<gene>
    <name evidence="8" type="ORF">g.33934</name>
    <name evidence="9" type="ORF">g.33935</name>
</gene>
<evidence type="ECO:0000256" key="6">
    <source>
        <dbReference type="SAM" id="SignalP"/>
    </source>
</evidence>
<protein>
    <recommendedName>
        <fullName evidence="7">Ig-like domain-containing protein</fullName>
    </recommendedName>
</protein>
<keyword evidence="2 6" id="KW-0732">Signal</keyword>
<evidence type="ECO:0000313" key="9">
    <source>
        <dbReference type="EMBL" id="JAS33255.1"/>
    </source>
</evidence>
<evidence type="ECO:0000256" key="1">
    <source>
        <dbReference type="ARBA" id="ARBA00022614"/>
    </source>
</evidence>
<dbReference type="EMBL" id="GEDC01021631">
    <property type="protein sequence ID" value="JAS15667.1"/>
    <property type="molecule type" value="Transcribed_RNA"/>
</dbReference>
<evidence type="ECO:0000256" key="3">
    <source>
        <dbReference type="ARBA" id="ARBA00022737"/>
    </source>
</evidence>
<keyword evidence="5" id="KW-0472">Membrane</keyword>
<dbReference type="InterPro" id="IPR003591">
    <property type="entry name" value="Leu-rich_rpt_typical-subtyp"/>
</dbReference>
<keyword evidence="5" id="KW-0812">Transmembrane</keyword>
<keyword evidence="4" id="KW-1015">Disulfide bond</keyword>
<accession>A0A1B6E5R0</accession>
<dbReference type="SUPFAM" id="SSF52058">
    <property type="entry name" value="L domain-like"/>
    <property type="match status" value="1"/>
</dbReference>
<feature type="domain" description="Ig-like" evidence="7">
    <location>
        <begin position="251"/>
        <end position="351"/>
    </location>
</feature>
<dbReference type="InterPro" id="IPR032675">
    <property type="entry name" value="LRR_dom_sf"/>
</dbReference>
<evidence type="ECO:0000256" key="4">
    <source>
        <dbReference type="ARBA" id="ARBA00023157"/>
    </source>
</evidence>
<dbReference type="AlphaFoldDB" id="A0A1B6E5R0"/>
<dbReference type="SMART" id="SM00082">
    <property type="entry name" value="LRRCT"/>
    <property type="match status" value="1"/>
</dbReference>
<keyword evidence="5" id="KW-1133">Transmembrane helix</keyword>
<dbReference type="FunFam" id="3.80.10.10:FF:000082">
    <property type="entry name" value="Leucine-rich repeat-containing 24"/>
    <property type="match status" value="1"/>
</dbReference>
<dbReference type="SMART" id="SM00369">
    <property type="entry name" value="LRR_TYP"/>
    <property type="match status" value="5"/>
</dbReference>
<feature type="chain" id="PRO_5008581830" description="Ig-like domain-containing protein" evidence="6">
    <location>
        <begin position="17"/>
        <end position="533"/>
    </location>
</feature>
<dbReference type="InterPro" id="IPR003599">
    <property type="entry name" value="Ig_sub"/>
</dbReference>
<evidence type="ECO:0000313" key="8">
    <source>
        <dbReference type="EMBL" id="JAS15667.1"/>
    </source>
</evidence>
<evidence type="ECO:0000259" key="7">
    <source>
        <dbReference type="PROSITE" id="PS50835"/>
    </source>
</evidence>
<dbReference type="InterPro" id="IPR003598">
    <property type="entry name" value="Ig_sub2"/>
</dbReference>
<proteinExistence type="predicted"/>
<dbReference type="Gene3D" id="3.80.10.10">
    <property type="entry name" value="Ribonuclease Inhibitor"/>
    <property type="match status" value="2"/>
</dbReference>
<feature type="transmembrane region" description="Helical" evidence="5">
    <location>
        <begin position="365"/>
        <end position="388"/>
    </location>
</feature>
<keyword evidence="3" id="KW-0677">Repeat</keyword>
<name>A0A1B6E5R0_9HEMI</name>
<dbReference type="GO" id="GO:0005886">
    <property type="term" value="C:plasma membrane"/>
    <property type="evidence" value="ECO:0007669"/>
    <property type="project" value="TreeGrafter"/>
</dbReference>
<dbReference type="SUPFAM" id="SSF48726">
    <property type="entry name" value="Immunoglobulin"/>
    <property type="match status" value="1"/>
</dbReference>
<dbReference type="SMART" id="SM00408">
    <property type="entry name" value="IGc2"/>
    <property type="match status" value="1"/>
</dbReference>
<dbReference type="InterPro" id="IPR007110">
    <property type="entry name" value="Ig-like_dom"/>
</dbReference>
<dbReference type="PROSITE" id="PS50835">
    <property type="entry name" value="IG_LIKE"/>
    <property type="match status" value="1"/>
</dbReference>
<dbReference type="Pfam" id="PF13855">
    <property type="entry name" value="LRR_8"/>
    <property type="match status" value="1"/>
</dbReference>